<sequence length="58" mass="6890">MDILRQFRDCWRQEPTSTARTRLWIAMFPGSRAVVYRDRLIIGEPSEPTFESSFSYSM</sequence>
<proteinExistence type="predicted"/>
<dbReference type="AlphaFoldDB" id="A0AA35W0L4"/>
<dbReference type="Proteomes" id="UP001174909">
    <property type="component" value="Unassembled WGS sequence"/>
</dbReference>
<name>A0AA35W0L4_GEOBA</name>
<organism evidence="1 2">
    <name type="scientific">Geodia barretti</name>
    <name type="common">Barrett's horny sponge</name>
    <dbReference type="NCBI Taxonomy" id="519541"/>
    <lineage>
        <taxon>Eukaryota</taxon>
        <taxon>Metazoa</taxon>
        <taxon>Porifera</taxon>
        <taxon>Demospongiae</taxon>
        <taxon>Heteroscleromorpha</taxon>
        <taxon>Tetractinellida</taxon>
        <taxon>Astrophorina</taxon>
        <taxon>Geodiidae</taxon>
        <taxon>Geodia</taxon>
    </lineage>
</organism>
<evidence type="ECO:0000313" key="1">
    <source>
        <dbReference type="EMBL" id="CAI7993921.1"/>
    </source>
</evidence>
<comment type="caution">
    <text evidence="1">The sequence shown here is derived from an EMBL/GenBank/DDBJ whole genome shotgun (WGS) entry which is preliminary data.</text>
</comment>
<accession>A0AA35W0L4</accession>
<reference evidence="1" key="1">
    <citation type="submission" date="2023-03" db="EMBL/GenBank/DDBJ databases">
        <authorList>
            <person name="Steffen K."/>
            <person name="Cardenas P."/>
        </authorList>
    </citation>
    <scope>NUCLEOTIDE SEQUENCE</scope>
</reference>
<dbReference type="EMBL" id="CASHTH010000204">
    <property type="protein sequence ID" value="CAI7993921.1"/>
    <property type="molecule type" value="Genomic_DNA"/>
</dbReference>
<protein>
    <submittedName>
        <fullName evidence="1">Uncharacterized protein</fullName>
    </submittedName>
</protein>
<keyword evidence="2" id="KW-1185">Reference proteome</keyword>
<gene>
    <name evidence="1" type="ORF">GBAR_LOCUS1354</name>
</gene>
<evidence type="ECO:0000313" key="2">
    <source>
        <dbReference type="Proteomes" id="UP001174909"/>
    </source>
</evidence>